<name>A0A6A7B0C3_9PLEO</name>
<dbReference type="InterPro" id="IPR037401">
    <property type="entry name" value="SnoaL-like"/>
</dbReference>
<dbReference type="EMBL" id="MU006320">
    <property type="protein sequence ID" value="KAF2848077.1"/>
    <property type="molecule type" value="Genomic_DNA"/>
</dbReference>
<sequence>MRTKFQGYIKAWNSHSFEDFSQYWSDDIFLHLPGCPPLHGKPAVIEFFKTGLSFFEETLHPTFLIEGDKALGMEAKVYVKILQDMTFVFPFTGKSYAAGDKFIYEFVVHYELDDNLLITTFRAYSVVLNPSAGAGVTQSGLAGFEPVPDIEKLGGIA</sequence>
<organism evidence="2 3">
    <name type="scientific">Plenodomus tracheiphilus IPT5</name>
    <dbReference type="NCBI Taxonomy" id="1408161"/>
    <lineage>
        <taxon>Eukaryota</taxon>
        <taxon>Fungi</taxon>
        <taxon>Dikarya</taxon>
        <taxon>Ascomycota</taxon>
        <taxon>Pezizomycotina</taxon>
        <taxon>Dothideomycetes</taxon>
        <taxon>Pleosporomycetidae</taxon>
        <taxon>Pleosporales</taxon>
        <taxon>Pleosporineae</taxon>
        <taxon>Leptosphaeriaceae</taxon>
        <taxon>Plenodomus</taxon>
    </lineage>
</organism>
<evidence type="ECO:0000259" key="1">
    <source>
        <dbReference type="Pfam" id="PF12680"/>
    </source>
</evidence>
<dbReference type="Gene3D" id="3.10.450.50">
    <property type="match status" value="1"/>
</dbReference>
<keyword evidence="3" id="KW-1185">Reference proteome</keyword>
<dbReference type="Proteomes" id="UP000799423">
    <property type="component" value="Unassembled WGS sequence"/>
</dbReference>
<gene>
    <name evidence="2" type="ORF">T440DRAFT_470428</name>
</gene>
<dbReference type="AlphaFoldDB" id="A0A6A7B0C3"/>
<proteinExistence type="predicted"/>
<dbReference type="InterPro" id="IPR032710">
    <property type="entry name" value="NTF2-like_dom_sf"/>
</dbReference>
<dbReference type="OrthoDB" id="5370186at2759"/>
<evidence type="ECO:0000313" key="3">
    <source>
        <dbReference type="Proteomes" id="UP000799423"/>
    </source>
</evidence>
<evidence type="ECO:0000313" key="2">
    <source>
        <dbReference type="EMBL" id="KAF2848077.1"/>
    </source>
</evidence>
<dbReference type="Pfam" id="PF12680">
    <property type="entry name" value="SnoaL_2"/>
    <property type="match status" value="1"/>
</dbReference>
<dbReference type="SUPFAM" id="SSF54427">
    <property type="entry name" value="NTF2-like"/>
    <property type="match status" value="1"/>
</dbReference>
<protein>
    <recommendedName>
        <fullName evidence="1">SnoaL-like domain-containing protein</fullName>
    </recommendedName>
</protein>
<accession>A0A6A7B0C3</accession>
<reference evidence="2" key="1">
    <citation type="submission" date="2020-01" db="EMBL/GenBank/DDBJ databases">
        <authorList>
            <consortium name="DOE Joint Genome Institute"/>
            <person name="Haridas S."/>
            <person name="Albert R."/>
            <person name="Binder M."/>
            <person name="Bloem J."/>
            <person name="Labutti K."/>
            <person name="Salamov A."/>
            <person name="Andreopoulos B."/>
            <person name="Baker S.E."/>
            <person name="Barry K."/>
            <person name="Bills G."/>
            <person name="Bluhm B.H."/>
            <person name="Cannon C."/>
            <person name="Castanera R."/>
            <person name="Culley D.E."/>
            <person name="Daum C."/>
            <person name="Ezra D."/>
            <person name="Gonzalez J.B."/>
            <person name="Henrissat B."/>
            <person name="Kuo A."/>
            <person name="Liang C."/>
            <person name="Lipzen A."/>
            <person name="Lutzoni F."/>
            <person name="Magnuson J."/>
            <person name="Mondo S."/>
            <person name="Nolan M."/>
            <person name="Ohm R."/>
            <person name="Pangilinan J."/>
            <person name="Park H.-J."/>
            <person name="Ramirez L."/>
            <person name="Alfaro M."/>
            <person name="Sun H."/>
            <person name="Tritt A."/>
            <person name="Yoshinaga Y."/>
            <person name="Zwiers L.-H."/>
            <person name="Turgeon B.G."/>
            <person name="Goodwin S.B."/>
            <person name="Spatafora J.W."/>
            <person name="Crous P.W."/>
            <person name="Grigoriev I.V."/>
        </authorList>
    </citation>
    <scope>NUCLEOTIDE SEQUENCE</scope>
    <source>
        <strain evidence="2">IPT5</strain>
    </source>
</reference>
<feature type="domain" description="SnoaL-like" evidence="1">
    <location>
        <begin position="6"/>
        <end position="115"/>
    </location>
</feature>